<feature type="domain" description="DUF418" evidence="2">
    <location>
        <begin position="234"/>
        <end position="392"/>
    </location>
</feature>
<proteinExistence type="predicted"/>
<protein>
    <submittedName>
        <fullName evidence="3">DUF418 domain-containing protein</fullName>
    </submittedName>
</protein>
<feature type="transmembrane region" description="Helical" evidence="1">
    <location>
        <begin position="61"/>
        <end position="90"/>
    </location>
</feature>
<dbReference type="Proteomes" id="UP000255207">
    <property type="component" value="Unassembled WGS sequence"/>
</dbReference>
<evidence type="ECO:0000259" key="2">
    <source>
        <dbReference type="Pfam" id="PF04235"/>
    </source>
</evidence>
<keyword evidence="1" id="KW-0472">Membrane</keyword>
<dbReference type="AlphaFoldDB" id="A0A370LCW6"/>
<feature type="transmembrane region" description="Helical" evidence="1">
    <location>
        <begin position="27"/>
        <end position="49"/>
    </location>
</feature>
<dbReference type="InterPro" id="IPR052529">
    <property type="entry name" value="Bact_Transport_Assoc"/>
</dbReference>
<feature type="transmembrane region" description="Helical" evidence="1">
    <location>
        <begin position="281"/>
        <end position="307"/>
    </location>
</feature>
<feature type="transmembrane region" description="Helical" evidence="1">
    <location>
        <begin position="327"/>
        <end position="346"/>
    </location>
</feature>
<dbReference type="EMBL" id="QQTP01000001">
    <property type="protein sequence ID" value="RDJ29670.1"/>
    <property type="molecule type" value="Genomic_DNA"/>
</dbReference>
<feature type="transmembrane region" description="Helical" evidence="1">
    <location>
        <begin position="152"/>
        <end position="174"/>
    </location>
</feature>
<dbReference type="Pfam" id="PF04235">
    <property type="entry name" value="DUF418"/>
    <property type="match status" value="1"/>
</dbReference>
<name>A0A370LCW6_9HYPH</name>
<gene>
    <name evidence="3" type="ORF">DWE98_03825</name>
</gene>
<evidence type="ECO:0000313" key="4">
    <source>
        <dbReference type="Proteomes" id="UP000255207"/>
    </source>
</evidence>
<dbReference type="PANTHER" id="PTHR30590">
    <property type="entry name" value="INNER MEMBRANE PROTEIN"/>
    <property type="match status" value="1"/>
</dbReference>
<feature type="transmembrane region" description="Helical" evidence="1">
    <location>
        <begin position="209"/>
        <end position="233"/>
    </location>
</feature>
<dbReference type="InterPro" id="IPR007349">
    <property type="entry name" value="DUF418"/>
</dbReference>
<feature type="transmembrane region" description="Helical" evidence="1">
    <location>
        <begin position="352"/>
        <end position="371"/>
    </location>
</feature>
<keyword evidence="1" id="KW-0812">Transmembrane</keyword>
<organism evidence="3 4">
    <name type="scientific">Bosea caraganae</name>
    <dbReference type="NCBI Taxonomy" id="2763117"/>
    <lineage>
        <taxon>Bacteria</taxon>
        <taxon>Pseudomonadati</taxon>
        <taxon>Pseudomonadota</taxon>
        <taxon>Alphaproteobacteria</taxon>
        <taxon>Hyphomicrobiales</taxon>
        <taxon>Boseaceae</taxon>
        <taxon>Bosea</taxon>
    </lineage>
</organism>
<reference evidence="4" key="1">
    <citation type="submission" date="2018-07" db="EMBL/GenBank/DDBJ databases">
        <authorList>
            <person name="Safronova V.I."/>
            <person name="Chirak E.R."/>
            <person name="Sazanova A.L."/>
        </authorList>
    </citation>
    <scope>NUCLEOTIDE SEQUENCE [LARGE SCALE GENOMIC DNA]</scope>
    <source>
        <strain evidence="4">RCAM04685</strain>
    </source>
</reference>
<evidence type="ECO:0000256" key="1">
    <source>
        <dbReference type="SAM" id="Phobius"/>
    </source>
</evidence>
<evidence type="ECO:0000313" key="3">
    <source>
        <dbReference type="EMBL" id="RDJ29670.1"/>
    </source>
</evidence>
<sequence length="401" mass="43195">MIADQTAQRDGAPATGRVVALDALRGLALLGILLVNIRHFASAFYGVGLADPLFSGFADRLVEFLVGWLLGLKFYLIFSLLFGYSVALQIRAADRAGVPFAPRFLRRQASLWLIGALHAVLLFHGDILTTYAVLGVVLMLVRKRSDDSLLRLATWLIGGTVFFWTALGSLLAAFPPEFDQISALERAEAAMQAYRAAPMTVIAQHVRELSWVSVTIATVQAPCALAMFMVGLVMGRRRVLEQPDRHRAQLRRLAHWGLLLGLLGSAPSAFCNAIMPDSSWAPLALALSLLSAPLLAGAYVAIALLFFQSRSGAAVRDALAPAGRMALSNYLAQSLVCSLVFHAYGFGLVGQVAPLPALMLGVLIFLVQLALSRWWMQRFGRGPLEAILPRATPAGLPAIAG</sequence>
<dbReference type="OrthoDB" id="9807744at2"/>
<dbReference type="RefSeq" id="WP_114827783.1">
    <property type="nucleotide sequence ID" value="NZ_QQTO01000019.1"/>
</dbReference>
<feature type="transmembrane region" description="Helical" evidence="1">
    <location>
        <begin position="253"/>
        <end position="275"/>
    </location>
</feature>
<dbReference type="PANTHER" id="PTHR30590:SF2">
    <property type="entry name" value="INNER MEMBRANE PROTEIN"/>
    <property type="match status" value="1"/>
</dbReference>
<keyword evidence="4" id="KW-1185">Reference proteome</keyword>
<keyword evidence="1" id="KW-1133">Transmembrane helix</keyword>
<accession>A0A370LCW6</accession>
<comment type="caution">
    <text evidence="3">The sequence shown here is derived from an EMBL/GenBank/DDBJ whole genome shotgun (WGS) entry which is preliminary data.</text>
</comment>